<dbReference type="Gene3D" id="3.40.850.10">
    <property type="entry name" value="Kinesin motor domain"/>
    <property type="match status" value="1"/>
</dbReference>
<dbReference type="SUPFAM" id="SSF52540">
    <property type="entry name" value="P-loop containing nucleoside triphosphate hydrolases"/>
    <property type="match status" value="1"/>
</dbReference>
<dbReference type="AlphaFoldDB" id="A0A1Y2GGT8"/>
<name>A0A1Y2GGT8_9FUNG</name>
<dbReference type="PANTHER" id="PTHR24115:SF1008">
    <property type="entry name" value="KINESIN-LIKE PROTEIN SUBITO"/>
    <property type="match status" value="1"/>
</dbReference>
<gene>
    <name evidence="9" type="ORF">BCR41DRAFT_357439</name>
</gene>
<dbReference type="GO" id="GO:0007018">
    <property type="term" value="P:microtubule-based movement"/>
    <property type="evidence" value="ECO:0007669"/>
    <property type="project" value="InterPro"/>
</dbReference>
<dbReference type="Pfam" id="PF00225">
    <property type="entry name" value="Kinesin"/>
    <property type="match status" value="1"/>
</dbReference>
<dbReference type="SMART" id="SM00129">
    <property type="entry name" value="KISc"/>
    <property type="match status" value="1"/>
</dbReference>
<evidence type="ECO:0000256" key="4">
    <source>
        <dbReference type="ARBA" id="ARBA00023175"/>
    </source>
</evidence>
<dbReference type="RefSeq" id="XP_021879305.1">
    <property type="nucleotide sequence ID" value="XM_022024903.1"/>
</dbReference>
<evidence type="ECO:0000256" key="7">
    <source>
        <dbReference type="SAM" id="MobiDB-lite"/>
    </source>
</evidence>
<keyword evidence="2 6" id="KW-0547">Nucleotide-binding</keyword>
<evidence type="ECO:0000313" key="9">
    <source>
        <dbReference type="EMBL" id="ORZ10584.1"/>
    </source>
</evidence>
<keyword evidence="3 6" id="KW-0067">ATP-binding</keyword>
<sequence length="909" mass="100949">MHAASTNASQSAERYSASLGGVNQNISRTKHRSLFLPPPKLYKNISVKSPIKKKLAQQSPEARSHISLSDLALLSSPAASTVSTESIPSSPTVLQHDSLLDQYSFHHDLSDSEPVKIFLRIRSIESKGHESYVKVLNKSDVLLSPSPHVRFKEPSKYEFFRAFEPTAIQAEVFEEVCFPLIASVLLESNFSALLFGYGGRNSGKAHTMIGSNHPGKAGILPRALAVIFRSIGQCVESSDEADQYRPVGYQGVEMIEERGQGVQKSLDGIKSQFKKHRNSAKKLGFKLRDLPKVDKTDTEDHIVDLPNGMAYAVWISYAELYMDKIYDLLGEAAASNGTVPSSINSQKPALDLRTDITGQKYIHGLKEIRVRTLDEALLVLQTGLAQRHVSVALSKTPSRSHFVFTIKVLKTPQLGNSAAETAAIGKTSVSRLSIVDLAGSERLHSASSNLQKQREIVNINSSLMHLRQCLEVFKTNLQPKVKSRQPVPYKQSKLTQTFQAALNEKSNRTKISVVVNVNPRHDNYEETRSTLRFSMAPESRLNVHRTEEHTGHHKITSPDSHPHSSTHTSAKQQRREKSPLKALKENPASPSITHCSEYKSSISLLPTLQSDQSIVIQTIQTPCTPPRKRARRFLRDDSMTGLQIDGDGNNHECWQDGHGIGIQAQGIRDPLEVESISPSSFLQDGHMQIEEYTMPEILDDMDDSDDLGLVSVSSTQAESFLSSLHSSSVTNSNPEESYPDIVKDHPMNDDFIDTISVDVSSPYPVCSKFLSPSSVDEYQNSMDTSGMLHGATCDQYMASIDDGLDNHDMNHQGDIEVTIEARDDDEDKDEALIQYDRGQTLLAEELVINTSTNLDEKVAGNDAMEVTAKKPKRRLRIKNAVMLEEMEESIGIMPQSRSTRSKKRAYRVR</sequence>
<proteinExistence type="inferred from homology"/>
<evidence type="ECO:0000313" key="10">
    <source>
        <dbReference type="Proteomes" id="UP000193648"/>
    </source>
</evidence>
<feature type="domain" description="Kinesin motor" evidence="8">
    <location>
        <begin position="114"/>
        <end position="540"/>
    </location>
</feature>
<dbReference type="InterPro" id="IPR001752">
    <property type="entry name" value="Kinesin_motor_dom"/>
</dbReference>
<evidence type="ECO:0000256" key="5">
    <source>
        <dbReference type="PROSITE-ProRule" id="PRU00283"/>
    </source>
</evidence>
<protein>
    <recommendedName>
        <fullName evidence="6">Kinesin-like protein</fullName>
    </recommendedName>
</protein>
<dbReference type="GO" id="GO:0016887">
    <property type="term" value="F:ATP hydrolysis activity"/>
    <property type="evidence" value="ECO:0007669"/>
    <property type="project" value="TreeGrafter"/>
</dbReference>
<comment type="caution">
    <text evidence="5">Lacks conserved residue(s) required for the propagation of feature annotation.</text>
</comment>
<dbReference type="InterPro" id="IPR027417">
    <property type="entry name" value="P-loop_NTPase"/>
</dbReference>
<feature type="region of interest" description="Disordered" evidence="7">
    <location>
        <begin position="544"/>
        <end position="594"/>
    </location>
</feature>
<dbReference type="STRING" id="64571.A0A1Y2GGT8"/>
<comment type="similarity">
    <text evidence="5 6">Belongs to the TRAFAC class myosin-kinesin ATPase superfamily. Kinesin family.</text>
</comment>
<comment type="caution">
    <text evidence="9">The sequence shown here is derived from an EMBL/GenBank/DDBJ whole genome shotgun (WGS) entry which is preliminary data.</text>
</comment>
<dbReference type="InterPro" id="IPR019821">
    <property type="entry name" value="Kinesin_motor_CS"/>
</dbReference>
<keyword evidence="1 6" id="KW-0493">Microtubule</keyword>
<keyword evidence="10" id="KW-1185">Reference proteome</keyword>
<dbReference type="GO" id="GO:0008017">
    <property type="term" value="F:microtubule binding"/>
    <property type="evidence" value="ECO:0007669"/>
    <property type="project" value="InterPro"/>
</dbReference>
<dbReference type="GO" id="GO:0005871">
    <property type="term" value="C:kinesin complex"/>
    <property type="evidence" value="ECO:0007669"/>
    <property type="project" value="TreeGrafter"/>
</dbReference>
<dbReference type="GO" id="GO:0005524">
    <property type="term" value="F:ATP binding"/>
    <property type="evidence" value="ECO:0007669"/>
    <property type="project" value="UniProtKB-KW"/>
</dbReference>
<feature type="compositionally biased region" description="Polar residues" evidence="7">
    <location>
        <begin position="1"/>
        <end position="13"/>
    </location>
</feature>
<evidence type="ECO:0000256" key="3">
    <source>
        <dbReference type="ARBA" id="ARBA00022840"/>
    </source>
</evidence>
<dbReference type="PANTHER" id="PTHR24115">
    <property type="entry name" value="KINESIN-RELATED"/>
    <property type="match status" value="1"/>
</dbReference>
<feature type="compositionally biased region" description="Low complexity" evidence="7">
    <location>
        <begin position="557"/>
        <end position="569"/>
    </location>
</feature>
<dbReference type="InParanoid" id="A0A1Y2GGT8"/>
<evidence type="ECO:0000256" key="2">
    <source>
        <dbReference type="ARBA" id="ARBA00022741"/>
    </source>
</evidence>
<feature type="compositionally biased region" description="Basic and acidic residues" evidence="7">
    <location>
        <begin position="573"/>
        <end position="584"/>
    </location>
</feature>
<dbReference type="PRINTS" id="PR00380">
    <property type="entry name" value="KINESINHEAVY"/>
</dbReference>
<dbReference type="PROSITE" id="PS00411">
    <property type="entry name" value="KINESIN_MOTOR_1"/>
    <property type="match status" value="1"/>
</dbReference>
<dbReference type="GO" id="GO:0003777">
    <property type="term" value="F:microtubule motor activity"/>
    <property type="evidence" value="ECO:0007669"/>
    <property type="project" value="InterPro"/>
</dbReference>
<dbReference type="InterPro" id="IPR036961">
    <property type="entry name" value="Kinesin_motor_dom_sf"/>
</dbReference>
<organism evidence="9 10">
    <name type="scientific">Lobosporangium transversale</name>
    <dbReference type="NCBI Taxonomy" id="64571"/>
    <lineage>
        <taxon>Eukaryota</taxon>
        <taxon>Fungi</taxon>
        <taxon>Fungi incertae sedis</taxon>
        <taxon>Mucoromycota</taxon>
        <taxon>Mortierellomycotina</taxon>
        <taxon>Mortierellomycetes</taxon>
        <taxon>Mortierellales</taxon>
        <taxon>Mortierellaceae</taxon>
        <taxon>Lobosporangium</taxon>
    </lineage>
</organism>
<dbReference type="GeneID" id="33566747"/>
<dbReference type="GO" id="GO:0005874">
    <property type="term" value="C:microtubule"/>
    <property type="evidence" value="ECO:0007669"/>
    <property type="project" value="UniProtKB-KW"/>
</dbReference>
<accession>A0A1Y2GGT8</accession>
<dbReference type="Proteomes" id="UP000193648">
    <property type="component" value="Unassembled WGS sequence"/>
</dbReference>
<evidence type="ECO:0000256" key="6">
    <source>
        <dbReference type="RuleBase" id="RU000394"/>
    </source>
</evidence>
<dbReference type="GO" id="GO:0005634">
    <property type="term" value="C:nucleus"/>
    <property type="evidence" value="ECO:0007669"/>
    <property type="project" value="TreeGrafter"/>
</dbReference>
<keyword evidence="4 6" id="KW-0505">Motor protein</keyword>
<feature type="region of interest" description="Disordered" evidence="7">
    <location>
        <begin position="1"/>
        <end position="24"/>
    </location>
</feature>
<dbReference type="EMBL" id="MCFF01000030">
    <property type="protein sequence ID" value="ORZ10584.1"/>
    <property type="molecule type" value="Genomic_DNA"/>
</dbReference>
<dbReference type="OrthoDB" id="123929at2759"/>
<dbReference type="InterPro" id="IPR027640">
    <property type="entry name" value="Kinesin-like_fam"/>
</dbReference>
<evidence type="ECO:0000259" key="8">
    <source>
        <dbReference type="PROSITE" id="PS50067"/>
    </source>
</evidence>
<evidence type="ECO:0000256" key="1">
    <source>
        <dbReference type="ARBA" id="ARBA00022701"/>
    </source>
</evidence>
<dbReference type="PROSITE" id="PS50067">
    <property type="entry name" value="KINESIN_MOTOR_2"/>
    <property type="match status" value="1"/>
</dbReference>
<reference evidence="9 10" key="1">
    <citation type="submission" date="2016-07" db="EMBL/GenBank/DDBJ databases">
        <title>Pervasive Adenine N6-methylation of Active Genes in Fungi.</title>
        <authorList>
            <consortium name="DOE Joint Genome Institute"/>
            <person name="Mondo S.J."/>
            <person name="Dannebaum R.O."/>
            <person name="Kuo R.C."/>
            <person name="Labutti K."/>
            <person name="Haridas S."/>
            <person name="Kuo A."/>
            <person name="Salamov A."/>
            <person name="Ahrendt S.R."/>
            <person name="Lipzen A."/>
            <person name="Sullivan W."/>
            <person name="Andreopoulos W.B."/>
            <person name="Clum A."/>
            <person name="Lindquist E."/>
            <person name="Daum C."/>
            <person name="Ramamoorthy G.K."/>
            <person name="Gryganskyi A."/>
            <person name="Culley D."/>
            <person name="Magnuson J.K."/>
            <person name="James T.Y."/>
            <person name="O'Malley M.A."/>
            <person name="Stajich J.E."/>
            <person name="Spatafora J.W."/>
            <person name="Visel A."/>
            <person name="Grigoriev I.V."/>
        </authorList>
    </citation>
    <scope>NUCLEOTIDE SEQUENCE [LARGE SCALE GENOMIC DNA]</scope>
    <source>
        <strain evidence="9 10">NRRL 3116</strain>
    </source>
</reference>